<evidence type="ECO:0000256" key="14">
    <source>
        <dbReference type="SAM" id="MobiDB-lite"/>
    </source>
</evidence>
<comment type="subunit">
    <text evidence="5">Homodimer.</text>
</comment>
<gene>
    <name evidence="18" type="ORF">Cvel_17122</name>
</gene>
<organism evidence="18">
    <name type="scientific">Chromera velia CCMP2878</name>
    <dbReference type="NCBI Taxonomy" id="1169474"/>
    <lineage>
        <taxon>Eukaryota</taxon>
        <taxon>Sar</taxon>
        <taxon>Alveolata</taxon>
        <taxon>Colpodellida</taxon>
        <taxon>Chromeraceae</taxon>
        <taxon>Chromera</taxon>
    </lineage>
</organism>
<dbReference type="PANTHER" id="PTHR10638:SF86">
    <property type="entry name" value="COPPER AMINE OXIDASE 1-RELATED"/>
    <property type="match status" value="1"/>
</dbReference>
<evidence type="ECO:0000256" key="4">
    <source>
        <dbReference type="ARBA" id="ARBA00007983"/>
    </source>
</evidence>
<keyword evidence="7 11" id="KW-0801">TPQ</keyword>
<evidence type="ECO:0000256" key="9">
    <source>
        <dbReference type="ARBA" id="ARBA00023008"/>
    </source>
</evidence>
<keyword evidence="10" id="KW-0464">Manganese</keyword>
<dbReference type="PhylomeDB" id="A0A0G4FIP9"/>
<feature type="domain" description="Copper amine oxidase catalytic" evidence="15">
    <location>
        <begin position="237"/>
        <end position="641"/>
    </location>
</feature>
<dbReference type="Pfam" id="PF02728">
    <property type="entry name" value="Cu_amine_oxidN3"/>
    <property type="match status" value="1"/>
</dbReference>
<evidence type="ECO:0000259" key="16">
    <source>
        <dbReference type="Pfam" id="PF02727"/>
    </source>
</evidence>
<comment type="cofactor">
    <cofactor evidence="13">
        <name>Cu cation</name>
        <dbReference type="ChEBI" id="CHEBI:23378"/>
    </cofactor>
    <text evidence="13">Contains 1 topaquinone per subunit.</text>
</comment>
<dbReference type="GO" id="GO:0005507">
    <property type="term" value="F:copper ion binding"/>
    <property type="evidence" value="ECO:0007669"/>
    <property type="project" value="InterPro"/>
</dbReference>
<evidence type="ECO:0000313" key="18">
    <source>
        <dbReference type="EMBL" id="CEM13166.1"/>
    </source>
</evidence>
<evidence type="ECO:0000256" key="7">
    <source>
        <dbReference type="ARBA" id="ARBA00022772"/>
    </source>
</evidence>
<dbReference type="PROSITE" id="PS01164">
    <property type="entry name" value="COPPER_AMINE_OXID_1"/>
    <property type="match status" value="1"/>
</dbReference>
<evidence type="ECO:0000256" key="1">
    <source>
        <dbReference type="ARBA" id="ARBA00001935"/>
    </source>
</evidence>
<keyword evidence="8 13" id="KW-0560">Oxidoreductase</keyword>
<dbReference type="VEuPathDB" id="CryptoDB:Cvel_17122"/>
<dbReference type="InterPro" id="IPR036460">
    <property type="entry name" value="Cu_amine_oxidase_C_sf"/>
</dbReference>
<dbReference type="InterPro" id="IPR015798">
    <property type="entry name" value="Cu_amine_oxidase_C"/>
</dbReference>
<dbReference type="Gene3D" id="2.70.98.20">
    <property type="entry name" value="Copper amine oxidase, catalytic domain"/>
    <property type="match status" value="1"/>
</dbReference>
<dbReference type="GO" id="GO:0008131">
    <property type="term" value="F:primary methylamine oxidase activity"/>
    <property type="evidence" value="ECO:0007669"/>
    <property type="project" value="InterPro"/>
</dbReference>
<sequence length="690" mass="77229">MSMCTPLQPLSAAEVFQSRDAILATAAKQGLSQHVFGYISLLEPSGDELRAFEKSGTPPARKAEAVVHLSDGAGVRKPFKAYATLKGSSAEVSLSPVDTEKGWPLFSLHECDLAEKLVMDSPEVHKLLKETYKMDESAIKRLKVDPWGIHGCHWSPVSAEAEKSRVMMCLMYLSKREDCKDNFYAHPLDFLCYVDLYEKKLLHIQKCEKGGKVPREASEYHRALVDHSKFDRSLKPLEIVQPEGPSFEVEGNGIKWNRWSLNISFNYREGLVLHNLKFDGRPVLRRACLSEMAVPYADPFPPHIHKCAFDVGDYGLGYFATSLNLGCDCLGRIHYFDALLTDHNGDPYVIPKAVCMHEEDAGLLWKHVESRTGHNESRRNRKLVISFIATVVNYEYAIYWNLYLDGTIDLEIKLTGILSTNALSDCEKDSGVPQHGTLVTEEVNAQIHQHIFCARLDTCVDGDGNYVCETELVPVEDKRDPYRNCLEVKKRVLDTEKDGRGWSNQSQATSRYWTVCNGEKKNRYGNPTAYKLMPMGAPTVISKPDNFLFERGPFTKHAVWVTPQTAEERYAAGDFTTHAKGEQGGIEQYQRQGRDLVNKPLVLWHTFNAVHVVRPEDFPVMPAEMAGFKLRAFGFFDENPTCLLPPQSCGSKSLSVQTQSALTNLEGASVPTTEASSNSPVSAHSGGECH</sequence>
<evidence type="ECO:0000259" key="15">
    <source>
        <dbReference type="Pfam" id="PF01179"/>
    </source>
</evidence>
<feature type="domain" description="Copper amine oxidase N3-terminal" evidence="17">
    <location>
        <begin position="104"/>
        <end position="206"/>
    </location>
</feature>
<keyword evidence="6 13" id="KW-0479">Metal-binding</keyword>
<dbReference type="GO" id="GO:0009308">
    <property type="term" value="P:amine metabolic process"/>
    <property type="evidence" value="ECO:0007669"/>
    <property type="project" value="UniProtKB-UniRule"/>
</dbReference>
<evidence type="ECO:0000256" key="5">
    <source>
        <dbReference type="ARBA" id="ARBA00011738"/>
    </source>
</evidence>
<accession>A0A0G4FIP9</accession>
<comment type="cofactor">
    <cofactor evidence="2">
        <name>Mn(2+)</name>
        <dbReference type="ChEBI" id="CHEBI:29035"/>
    </cofactor>
</comment>
<dbReference type="PANTHER" id="PTHR10638">
    <property type="entry name" value="COPPER AMINE OXIDASE"/>
    <property type="match status" value="1"/>
</dbReference>
<dbReference type="Gene3D" id="3.10.450.40">
    <property type="match status" value="2"/>
</dbReference>
<feature type="modified residue" description="2',4',5'-topaquinone" evidence="12">
    <location>
        <position position="394"/>
    </location>
</feature>
<evidence type="ECO:0000256" key="12">
    <source>
        <dbReference type="PIRSR" id="PIRSR600269-51"/>
    </source>
</evidence>
<comment type="similarity">
    <text evidence="4 13">Belongs to the copper/topaquinone oxidase family.</text>
</comment>
<name>A0A0G4FIP9_9ALVE</name>
<reference evidence="18" key="1">
    <citation type="submission" date="2014-11" db="EMBL/GenBank/DDBJ databases">
        <authorList>
            <person name="Otto D Thomas"/>
            <person name="Naeem Raeece"/>
        </authorList>
    </citation>
    <scope>NUCLEOTIDE SEQUENCE</scope>
</reference>
<dbReference type="Pfam" id="PF01179">
    <property type="entry name" value="Cu_amine_oxid"/>
    <property type="match status" value="1"/>
</dbReference>
<dbReference type="Pfam" id="PF02727">
    <property type="entry name" value="Cu_amine_oxidN2"/>
    <property type="match status" value="1"/>
</dbReference>
<feature type="domain" description="Copper amine oxidase N2-terminal" evidence="16">
    <location>
        <begin position="6"/>
        <end position="68"/>
    </location>
</feature>
<dbReference type="GO" id="GO:0048038">
    <property type="term" value="F:quinone binding"/>
    <property type="evidence" value="ECO:0007669"/>
    <property type="project" value="InterPro"/>
</dbReference>
<evidence type="ECO:0000256" key="6">
    <source>
        <dbReference type="ARBA" id="ARBA00022723"/>
    </source>
</evidence>
<comment type="PTM">
    <text evidence="12 13">Topaquinone (TPQ) is generated by copper-dependent autoxidation of a specific tyrosyl residue.</text>
</comment>
<dbReference type="InterPro" id="IPR015802">
    <property type="entry name" value="Cu_amine_oxidase_N3"/>
</dbReference>
<dbReference type="SUPFAM" id="SSF54416">
    <property type="entry name" value="Amine oxidase N-terminal region"/>
    <property type="match status" value="2"/>
</dbReference>
<comment type="cofactor">
    <cofactor evidence="1">
        <name>Cu cation</name>
        <dbReference type="ChEBI" id="CHEBI:23378"/>
    </cofactor>
</comment>
<evidence type="ECO:0000256" key="2">
    <source>
        <dbReference type="ARBA" id="ARBA00001936"/>
    </source>
</evidence>
<protein>
    <recommendedName>
        <fullName evidence="13">Amine oxidase</fullName>
        <ecNumber evidence="13">1.4.3.-</ecNumber>
    </recommendedName>
</protein>
<evidence type="ECO:0000259" key="17">
    <source>
        <dbReference type="Pfam" id="PF02728"/>
    </source>
</evidence>
<evidence type="ECO:0000256" key="13">
    <source>
        <dbReference type="RuleBase" id="RU000672"/>
    </source>
</evidence>
<proteinExistence type="inferred from homology"/>
<evidence type="ECO:0000256" key="11">
    <source>
        <dbReference type="PIRSR" id="PIRSR600269-50"/>
    </source>
</evidence>
<dbReference type="InterPro" id="IPR016182">
    <property type="entry name" value="Cu_amine_oxidase_N-reg"/>
</dbReference>
<feature type="compositionally biased region" description="Polar residues" evidence="14">
    <location>
        <begin position="670"/>
        <end position="682"/>
    </location>
</feature>
<dbReference type="EMBL" id="CDMZ01000387">
    <property type="protein sequence ID" value="CEM13166.1"/>
    <property type="molecule type" value="Genomic_DNA"/>
</dbReference>
<feature type="active site" description="Schiff-base intermediate with substrate; via topaquinone" evidence="11">
    <location>
        <position position="394"/>
    </location>
</feature>
<dbReference type="InterPro" id="IPR000269">
    <property type="entry name" value="Cu_amine_oxidase"/>
</dbReference>
<keyword evidence="9 13" id="KW-0186">Copper</keyword>
<evidence type="ECO:0000256" key="10">
    <source>
        <dbReference type="ARBA" id="ARBA00023211"/>
    </source>
</evidence>
<feature type="active site" description="Proton acceptor" evidence="11">
    <location>
        <position position="310"/>
    </location>
</feature>
<dbReference type="InterPro" id="IPR049948">
    <property type="entry name" value="Cu_Am_ox_TPQ-bd"/>
</dbReference>
<evidence type="ECO:0000256" key="3">
    <source>
        <dbReference type="ARBA" id="ARBA00001947"/>
    </source>
</evidence>
<dbReference type="SUPFAM" id="SSF49998">
    <property type="entry name" value="Amine oxidase catalytic domain"/>
    <property type="match status" value="1"/>
</dbReference>
<feature type="region of interest" description="Disordered" evidence="14">
    <location>
        <begin position="667"/>
        <end position="690"/>
    </location>
</feature>
<comment type="cofactor">
    <cofactor evidence="3">
        <name>Zn(2+)</name>
        <dbReference type="ChEBI" id="CHEBI:29105"/>
    </cofactor>
</comment>
<dbReference type="InterPro" id="IPR015800">
    <property type="entry name" value="Cu_amine_oxidase_N2"/>
</dbReference>
<dbReference type="EC" id="1.4.3.-" evidence="13"/>
<evidence type="ECO:0000256" key="8">
    <source>
        <dbReference type="ARBA" id="ARBA00023002"/>
    </source>
</evidence>
<dbReference type="AlphaFoldDB" id="A0A0G4FIP9"/>